<keyword evidence="2" id="KW-0479">Metal-binding</keyword>
<evidence type="ECO:0000256" key="3">
    <source>
        <dbReference type="ARBA" id="ARBA00023002"/>
    </source>
</evidence>
<keyword evidence="8" id="KW-1185">Reference proteome</keyword>
<dbReference type="EMBL" id="JAUIZM010000004">
    <property type="protein sequence ID" value="KAK1388814.1"/>
    <property type="molecule type" value="Genomic_DNA"/>
</dbReference>
<keyword evidence="1" id="KW-0349">Heme</keyword>
<feature type="transmembrane region" description="Helical" evidence="6">
    <location>
        <begin position="20"/>
        <end position="45"/>
    </location>
</feature>
<accession>A0AAD8IPP1</accession>
<keyword evidence="5" id="KW-0503">Monooxygenase</keyword>
<dbReference type="InterPro" id="IPR036396">
    <property type="entry name" value="Cyt_P450_sf"/>
</dbReference>
<dbReference type="PRINTS" id="PR00463">
    <property type="entry name" value="EP450I"/>
</dbReference>
<dbReference type="GO" id="GO:0020037">
    <property type="term" value="F:heme binding"/>
    <property type="evidence" value="ECO:0007669"/>
    <property type="project" value="InterPro"/>
</dbReference>
<dbReference type="InterPro" id="IPR001128">
    <property type="entry name" value="Cyt_P450"/>
</dbReference>
<evidence type="ECO:0008006" key="9">
    <source>
        <dbReference type="Google" id="ProtNLM"/>
    </source>
</evidence>
<keyword evidence="6" id="KW-1133">Transmembrane helix</keyword>
<evidence type="ECO:0000256" key="6">
    <source>
        <dbReference type="SAM" id="Phobius"/>
    </source>
</evidence>
<dbReference type="PANTHER" id="PTHR47947">
    <property type="entry name" value="CYTOCHROME P450 82C3-RELATED"/>
    <property type="match status" value="1"/>
</dbReference>
<dbReference type="GO" id="GO:0005506">
    <property type="term" value="F:iron ion binding"/>
    <property type="evidence" value="ECO:0007669"/>
    <property type="project" value="InterPro"/>
</dbReference>
<evidence type="ECO:0000256" key="5">
    <source>
        <dbReference type="ARBA" id="ARBA00023033"/>
    </source>
</evidence>
<dbReference type="PANTHER" id="PTHR47947:SF8">
    <property type="entry name" value="CYTOCHROME P450 82C4-LIKE"/>
    <property type="match status" value="1"/>
</dbReference>
<dbReference type="GO" id="GO:0009805">
    <property type="term" value="P:coumarin biosynthetic process"/>
    <property type="evidence" value="ECO:0007669"/>
    <property type="project" value="UniProtKB-ARBA"/>
</dbReference>
<proteinExistence type="predicted"/>
<name>A0AAD8IPP1_9APIA</name>
<keyword evidence="6" id="KW-0812">Transmembrane</keyword>
<sequence>MLSIQESDPSAQISDTAIKGTFLSLLIGGYDTTMVTLTWAVSLLLNNRHVLRKVQDELEKHVGRDRQVLHLTLAQLLHGFELGTVLDKPIDITEAAPPNFLRSSPCFSGVAAAAHPHPSALFSPTNTPFMRSRRRWSSVNSDVFSDHMCIVSRVTKEYSRLTFLIQ</sequence>
<dbReference type="SUPFAM" id="SSF48264">
    <property type="entry name" value="Cytochrome P450"/>
    <property type="match status" value="1"/>
</dbReference>
<keyword evidence="3" id="KW-0560">Oxidoreductase</keyword>
<dbReference type="Gene3D" id="1.10.630.10">
    <property type="entry name" value="Cytochrome P450"/>
    <property type="match status" value="1"/>
</dbReference>
<evidence type="ECO:0000313" key="8">
    <source>
        <dbReference type="Proteomes" id="UP001237642"/>
    </source>
</evidence>
<evidence type="ECO:0000256" key="1">
    <source>
        <dbReference type="ARBA" id="ARBA00022617"/>
    </source>
</evidence>
<dbReference type="GO" id="GO:0016705">
    <property type="term" value="F:oxidoreductase activity, acting on paired donors, with incorporation or reduction of molecular oxygen"/>
    <property type="evidence" value="ECO:0007669"/>
    <property type="project" value="InterPro"/>
</dbReference>
<evidence type="ECO:0000313" key="7">
    <source>
        <dbReference type="EMBL" id="KAK1388814.1"/>
    </source>
</evidence>
<evidence type="ECO:0000256" key="2">
    <source>
        <dbReference type="ARBA" id="ARBA00022723"/>
    </source>
</evidence>
<dbReference type="Proteomes" id="UP001237642">
    <property type="component" value="Unassembled WGS sequence"/>
</dbReference>
<dbReference type="GO" id="GO:0046246">
    <property type="term" value="P:terpene biosynthetic process"/>
    <property type="evidence" value="ECO:0007669"/>
    <property type="project" value="TreeGrafter"/>
</dbReference>
<dbReference type="GO" id="GO:0004497">
    <property type="term" value="F:monooxygenase activity"/>
    <property type="evidence" value="ECO:0007669"/>
    <property type="project" value="UniProtKB-KW"/>
</dbReference>
<evidence type="ECO:0000256" key="4">
    <source>
        <dbReference type="ARBA" id="ARBA00023004"/>
    </source>
</evidence>
<dbReference type="InterPro" id="IPR050651">
    <property type="entry name" value="Plant_Cytochrome_P450_Monoox"/>
</dbReference>
<dbReference type="InterPro" id="IPR002401">
    <property type="entry name" value="Cyt_P450_E_grp-I"/>
</dbReference>
<dbReference type="AlphaFoldDB" id="A0AAD8IPP1"/>
<reference evidence="7" key="2">
    <citation type="submission" date="2023-05" db="EMBL/GenBank/DDBJ databases">
        <authorList>
            <person name="Schelkunov M.I."/>
        </authorList>
    </citation>
    <scope>NUCLEOTIDE SEQUENCE</scope>
    <source>
        <strain evidence="7">Hsosn_3</strain>
        <tissue evidence="7">Leaf</tissue>
    </source>
</reference>
<comment type="caution">
    <text evidence="7">The sequence shown here is derived from an EMBL/GenBank/DDBJ whole genome shotgun (WGS) entry which is preliminary data.</text>
</comment>
<keyword evidence="6" id="KW-0472">Membrane</keyword>
<dbReference type="Pfam" id="PF00067">
    <property type="entry name" value="p450"/>
    <property type="match status" value="1"/>
</dbReference>
<keyword evidence="4" id="KW-0408">Iron</keyword>
<organism evidence="7 8">
    <name type="scientific">Heracleum sosnowskyi</name>
    <dbReference type="NCBI Taxonomy" id="360622"/>
    <lineage>
        <taxon>Eukaryota</taxon>
        <taxon>Viridiplantae</taxon>
        <taxon>Streptophyta</taxon>
        <taxon>Embryophyta</taxon>
        <taxon>Tracheophyta</taxon>
        <taxon>Spermatophyta</taxon>
        <taxon>Magnoliopsida</taxon>
        <taxon>eudicotyledons</taxon>
        <taxon>Gunneridae</taxon>
        <taxon>Pentapetalae</taxon>
        <taxon>asterids</taxon>
        <taxon>campanulids</taxon>
        <taxon>Apiales</taxon>
        <taxon>Apiaceae</taxon>
        <taxon>Apioideae</taxon>
        <taxon>apioid superclade</taxon>
        <taxon>Tordylieae</taxon>
        <taxon>Tordyliinae</taxon>
        <taxon>Heracleum</taxon>
    </lineage>
</organism>
<reference evidence="7" key="1">
    <citation type="submission" date="2023-02" db="EMBL/GenBank/DDBJ databases">
        <title>Genome of toxic invasive species Heracleum sosnowskyi carries increased number of genes despite the absence of recent whole-genome duplications.</title>
        <authorList>
            <person name="Schelkunov M."/>
            <person name="Shtratnikova V."/>
            <person name="Makarenko M."/>
            <person name="Klepikova A."/>
            <person name="Omelchenko D."/>
            <person name="Novikova G."/>
            <person name="Obukhova E."/>
            <person name="Bogdanov V."/>
            <person name="Penin A."/>
            <person name="Logacheva M."/>
        </authorList>
    </citation>
    <scope>NUCLEOTIDE SEQUENCE</scope>
    <source>
        <strain evidence="7">Hsosn_3</strain>
        <tissue evidence="7">Leaf</tissue>
    </source>
</reference>
<protein>
    <recommendedName>
        <fullName evidence="9">Cytochrome P450</fullName>
    </recommendedName>
</protein>
<gene>
    <name evidence="7" type="ORF">POM88_016992</name>
</gene>